<feature type="transmembrane region" description="Helical" evidence="1">
    <location>
        <begin position="20"/>
        <end position="39"/>
    </location>
</feature>
<feature type="transmembrane region" description="Helical" evidence="1">
    <location>
        <begin position="244"/>
        <end position="265"/>
    </location>
</feature>
<name>A0ABD1GLD2_SALDI</name>
<evidence type="ECO:0000256" key="1">
    <source>
        <dbReference type="SAM" id="Phobius"/>
    </source>
</evidence>
<accession>A0ABD1GLD2</accession>
<keyword evidence="3" id="KW-1185">Reference proteome</keyword>
<gene>
    <name evidence="2" type="ORF">AAHA92_21726</name>
</gene>
<dbReference type="AlphaFoldDB" id="A0ABD1GLD2"/>
<evidence type="ECO:0000313" key="3">
    <source>
        <dbReference type="Proteomes" id="UP001567538"/>
    </source>
</evidence>
<dbReference type="Proteomes" id="UP001567538">
    <property type="component" value="Unassembled WGS sequence"/>
</dbReference>
<feature type="transmembrane region" description="Helical" evidence="1">
    <location>
        <begin position="100"/>
        <end position="117"/>
    </location>
</feature>
<evidence type="ECO:0000313" key="2">
    <source>
        <dbReference type="EMBL" id="KAL1544939.1"/>
    </source>
</evidence>
<dbReference type="EMBL" id="JBEAFC010000008">
    <property type="protein sequence ID" value="KAL1544939.1"/>
    <property type="molecule type" value="Genomic_DNA"/>
</dbReference>
<sequence length="291" mass="33655">MENSGDKGAAEGVGYWLQWQVLLSALICVLPTVVAVRFLRRIGGGSDPLKSVDLWSPCWRNLHPRWLLFYRAFAFITMAYLLYETVAALGFIVFLFYTQWTFVLVVVYFGIATLVSIRGCRKPGEKESNLGVDEKLGFLEHLMQIIYQTSAGAIMLTDIVFWCLLLPFMLGENFQLTLLIGCMHSVNAVFLILESALNRMSFTWFGLIYFILWSCSYVIFQWAIHACCVKWWPYPFLDLSTPWAPLWYLALALVHIPFYGLYVWLTKAKHKAFSTWFPNAFVRCNHYQNLD</sequence>
<organism evidence="2 3">
    <name type="scientific">Salvia divinorum</name>
    <name type="common">Maria pastora</name>
    <name type="synonym">Diviner's sage</name>
    <dbReference type="NCBI Taxonomy" id="28513"/>
    <lineage>
        <taxon>Eukaryota</taxon>
        <taxon>Viridiplantae</taxon>
        <taxon>Streptophyta</taxon>
        <taxon>Embryophyta</taxon>
        <taxon>Tracheophyta</taxon>
        <taxon>Spermatophyta</taxon>
        <taxon>Magnoliopsida</taxon>
        <taxon>eudicotyledons</taxon>
        <taxon>Gunneridae</taxon>
        <taxon>Pentapetalae</taxon>
        <taxon>asterids</taxon>
        <taxon>lamiids</taxon>
        <taxon>Lamiales</taxon>
        <taxon>Lamiaceae</taxon>
        <taxon>Nepetoideae</taxon>
        <taxon>Mentheae</taxon>
        <taxon>Salviinae</taxon>
        <taxon>Salvia</taxon>
        <taxon>Salvia subgen. Calosphace</taxon>
    </lineage>
</organism>
<feature type="transmembrane region" description="Helical" evidence="1">
    <location>
        <begin position="205"/>
        <end position="224"/>
    </location>
</feature>
<keyword evidence="1" id="KW-0472">Membrane</keyword>
<feature type="transmembrane region" description="Helical" evidence="1">
    <location>
        <begin position="68"/>
        <end position="94"/>
    </location>
</feature>
<reference evidence="2 3" key="1">
    <citation type="submission" date="2024-06" db="EMBL/GenBank/DDBJ databases">
        <title>A chromosome level genome sequence of Diviner's sage (Salvia divinorum).</title>
        <authorList>
            <person name="Ford S.A."/>
            <person name="Ro D.-K."/>
            <person name="Ness R.W."/>
            <person name="Phillips M.A."/>
        </authorList>
    </citation>
    <scope>NUCLEOTIDE SEQUENCE [LARGE SCALE GENOMIC DNA]</scope>
    <source>
        <strain evidence="2">SAF-2024a</strain>
        <tissue evidence="2">Leaf</tissue>
    </source>
</reference>
<keyword evidence="1" id="KW-1133">Transmembrane helix</keyword>
<feature type="transmembrane region" description="Helical" evidence="1">
    <location>
        <begin position="174"/>
        <end position="193"/>
    </location>
</feature>
<dbReference type="PANTHER" id="PTHR12242">
    <property type="entry name" value="OS02G0130600 PROTEIN-RELATED"/>
    <property type="match status" value="1"/>
</dbReference>
<feature type="transmembrane region" description="Helical" evidence="1">
    <location>
        <begin position="145"/>
        <end position="168"/>
    </location>
</feature>
<proteinExistence type="predicted"/>
<keyword evidence="1" id="KW-0812">Transmembrane</keyword>
<comment type="caution">
    <text evidence="2">The sequence shown here is derived from an EMBL/GenBank/DDBJ whole genome shotgun (WGS) entry which is preliminary data.</text>
</comment>
<dbReference type="PANTHER" id="PTHR12242:SF38">
    <property type="entry name" value="TRANSMEMBRANE PROTEIN"/>
    <property type="match status" value="1"/>
</dbReference>
<protein>
    <submittedName>
        <fullName evidence="2">Uncharacterized protein</fullName>
    </submittedName>
</protein>